<dbReference type="Proteomes" id="UP001064489">
    <property type="component" value="Chromosome 5"/>
</dbReference>
<organism evidence="1 2">
    <name type="scientific">Acer negundo</name>
    <name type="common">Box elder</name>
    <dbReference type="NCBI Taxonomy" id="4023"/>
    <lineage>
        <taxon>Eukaryota</taxon>
        <taxon>Viridiplantae</taxon>
        <taxon>Streptophyta</taxon>
        <taxon>Embryophyta</taxon>
        <taxon>Tracheophyta</taxon>
        <taxon>Spermatophyta</taxon>
        <taxon>Magnoliopsida</taxon>
        <taxon>eudicotyledons</taxon>
        <taxon>Gunneridae</taxon>
        <taxon>Pentapetalae</taxon>
        <taxon>rosids</taxon>
        <taxon>malvids</taxon>
        <taxon>Sapindales</taxon>
        <taxon>Sapindaceae</taxon>
        <taxon>Hippocastanoideae</taxon>
        <taxon>Acereae</taxon>
        <taxon>Acer</taxon>
    </lineage>
</organism>
<proteinExistence type="predicted"/>
<keyword evidence="2" id="KW-1185">Reference proteome</keyword>
<evidence type="ECO:0000313" key="1">
    <source>
        <dbReference type="EMBL" id="KAI9178055.1"/>
    </source>
</evidence>
<accession>A0AAD5IVD4</accession>
<comment type="caution">
    <text evidence="1">The sequence shown here is derived from an EMBL/GenBank/DDBJ whole genome shotgun (WGS) entry which is preliminary data.</text>
</comment>
<dbReference type="EMBL" id="JAJSOW010000102">
    <property type="protein sequence ID" value="KAI9178055.1"/>
    <property type="molecule type" value="Genomic_DNA"/>
</dbReference>
<reference evidence="1" key="2">
    <citation type="submission" date="2023-02" db="EMBL/GenBank/DDBJ databases">
        <authorList>
            <person name="Swenson N.G."/>
            <person name="Wegrzyn J.L."/>
            <person name="Mcevoy S.L."/>
        </authorList>
    </citation>
    <scope>NUCLEOTIDE SEQUENCE</scope>
    <source>
        <strain evidence="1">91603</strain>
        <tissue evidence="1">Leaf</tissue>
    </source>
</reference>
<dbReference type="AlphaFoldDB" id="A0AAD5IVD4"/>
<dbReference type="Gene3D" id="1.10.510.10">
    <property type="entry name" value="Transferase(Phosphotransferase) domain 1"/>
    <property type="match status" value="1"/>
</dbReference>
<name>A0AAD5IVD4_ACENE</name>
<evidence type="ECO:0000313" key="2">
    <source>
        <dbReference type="Proteomes" id="UP001064489"/>
    </source>
</evidence>
<gene>
    <name evidence="1" type="ORF">LWI28_022183</name>
</gene>
<sequence length="100" mass="11416">MMLHGGPSLEVEKKTSPDGGFIYQPKSSFRRYWNVDLWKNLFSKLLNVGPASDKEVLRNLRESFQDYMCSNPQLLKKLIELLAKQRASLYSGGLTFGSPF</sequence>
<protein>
    <submittedName>
        <fullName evidence="1">Uncharacterized protein</fullName>
    </submittedName>
</protein>
<reference evidence="1" key="1">
    <citation type="journal article" date="2022" name="Plant J.">
        <title>Strategies of tolerance reflected in two North American maple genomes.</title>
        <authorList>
            <person name="McEvoy S.L."/>
            <person name="Sezen U.U."/>
            <person name="Trouern-Trend A."/>
            <person name="McMahon S.M."/>
            <person name="Schaberg P.G."/>
            <person name="Yang J."/>
            <person name="Wegrzyn J.L."/>
            <person name="Swenson N.G."/>
        </authorList>
    </citation>
    <scope>NUCLEOTIDE SEQUENCE</scope>
    <source>
        <strain evidence="1">91603</strain>
    </source>
</reference>